<dbReference type="AlphaFoldDB" id="A0A7C4CE10"/>
<dbReference type="Gene3D" id="4.10.860.10">
    <property type="entry name" value="UVR domain"/>
    <property type="match status" value="1"/>
</dbReference>
<evidence type="ECO:0000313" key="2">
    <source>
        <dbReference type="EMBL" id="HGK28489.1"/>
    </source>
</evidence>
<evidence type="ECO:0000259" key="1">
    <source>
        <dbReference type="PROSITE" id="PS50151"/>
    </source>
</evidence>
<comment type="caution">
    <text evidence="2">The sequence shown here is derived from an EMBL/GenBank/DDBJ whole genome shotgun (WGS) entry which is preliminary data.</text>
</comment>
<protein>
    <recommendedName>
        <fullName evidence="1">UVR domain-containing protein</fullName>
    </recommendedName>
</protein>
<dbReference type="GO" id="GO:0005507">
    <property type="term" value="F:copper ion binding"/>
    <property type="evidence" value="ECO:0007669"/>
    <property type="project" value="TreeGrafter"/>
</dbReference>
<proteinExistence type="predicted"/>
<dbReference type="GO" id="GO:0046870">
    <property type="term" value="F:cadmium ion binding"/>
    <property type="evidence" value="ECO:0007669"/>
    <property type="project" value="TreeGrafter"/>
</dbReference>
<dbReference type="PIRSF" id="PIRSF015034">
    <property type="entry name" value="YacH"/>
    <property type="match status" value="1"/>
</dbReference>
<reference evidence="2" key="1">
    <citation type="journal article" date="2020" name="mSystems">
        <title>Genome- and Community-Level Interaction Insights into Carbon Utilization and Element Cycling Functions of Hydrothermarchaeota in Hydrothermal Sediment.</title>
        <authorList>
            <person name="Zhou Z."/>
            <person name="Liu Y."/>
            <person name="Xu W."/>
            <person name="Pan J."/>
            <person name="Luo Z.H."/>
            <person name="Li M."/>
        </authorList>
    </citation>
    <scope>NUCLEOTIDE SEQUENCE [LARGE SCALE GENOMIC DNA]</scope>
    <source>
        <strain evidence="2">SpSt-488</strain>
    </source>
</reference>
<name>A0A7C4CE10_UNCW3</name>
<dbReference type="Pfam" id="PF02151">
    <property type="entry name" value="UVR"/>
    <property type="match status" value="1"/>
</dbReference>
<gene>
    <name evidence="2" type="ORF">ENS41_05990</name>
</gene>
<dbReference type="PROSITE" id="PS50151">
    <property type="entry name" value="UVR"/>
    <property type="match status" value="1"/>
</dbReference>
<sequence length="166" mass="18850">MAKSCDICKNREGALKVSQVDSDGRMTELWVCAECARQRGFTAVEELKADVADVIAELQSRVEDKDNALVCPDCRMTYAEFKRLGRVGCARCYEAFHDRLVPLVRRIHGAVQHVGRTTKSGRKRAQERLTLERLRTHLQQAIDGEDYERAAALRDQLRRAEDETDG</sequence>
<dbReference type="EMBL" id="DSUT01000126">
    <property type="protein sequence ID" value="HGK28489.1"/>
    <property type="molecule type" value="Genomic_DNA"/>
</dbReference>
<dbReference type="GO" id="GO:0008270">
    <property type="term" value="F:zinc ion binding"/>
    <property type="evidence" value="ECO:0007669"/>
    <property type="project" value="TreeGrafter"/>
</dbReference>
<organism evidence="2">
    <name type="scientific">candidate division WOR-3 bacterium</name>
    <dbReference type="NCBI Taxonomy" id="2052148"/>
    <lineage>
        <taxon>Bacteria</taxon>
        <taxon>Bacteria division WOR-3</taxon>
    </lineage>
</organism>
<accession>A0A7C4CE10</accession>
<dbReference type="GO" id="GO:0050897">
    <property type="term" value="F:cobalt ion binding"/>
    <property type="evidence" value="ECO:0007669"/>
    <property type="project" value="TreeGrafter"/>
</dbReference>
<feature type="domain" description="UVR" evidence="1">
    <location>
        <begin position="128"/>
        <end position="163"/>
    </location>
</feature>
<dbReference type="InterPro" id="IPR025542">
    <property type="entry name" value="YacH"/>
</dbReference>
<dbReference type="GO" id="GO:1990169">
    <property type="term" value="P:stress response to copper ion"/>
    <property type="evidence" value="ECO:0007669"/>
    <property type="project" value="TreeGrafter"/>
</dbReference>
<dbReference type="GO" id="GO:1990170">
    <property type="term" value="P:stress response to cadmium ion"/>
    <property type="evidence" value="ECO:0007669"/>
    <property type="project" value="TreeGrafter"/>
</dbReference>
<dbReference type="PANTHER" id="PTHR38430">
    <property type="entry name" value="PROTEIN-ARGININE KINASE ACTIVATOR PROTEIN"/>
    <property type="match status" value="1"/>
</dbReference>
<dbReference type="InterPro" id="IPR001943">
    <property type="entry name" value="UVR_dom"/>
</dbReference>
<dbReference type="PANTHER" id="PTHR38430:SF1">
    <property type="entry name" value="PROTEIN-ARGININE KINASE ACTIVATOR PROTEIN"/>
    <property type="match status" value="1"/>
</dbReference>